<keyword evidence="9" id="KW-1185">Reference proteome</keyword>
<evidence type="ECO:0000256" key="3">
    <source>
        <dbReference type="ARBA" id="ARBA00022622"/>
    </source>
</evidence>
<keyword evidence="3" id="KW-0336">GPI-anchor</keyword>
<evidence type="ECO:0000256" key="2">
    <source>
        <dbReference type="ARBA" id="ARBA00022475"/>
    </source>
</evidence>
<dbReference type="PANTHER" id="PTHR10624">
    <property type="entry name" value="UROKINASE PLASMINOGEN ACTIVATOR SURFACE RECEPTOR-RELATED"/>
    <property type="match status" value="1"/>
</dbReference>
<dbReference type="EMBL" id="LZPO01018467">
    <property type="protein sequence ID" value="OBS79682.1"/>
    <property type="molecule type" value="Genomic_DNA"/>
</dbReference>
<dbReference type="SUPFAM" id="SSF57302">
    <property type="entry name" value="Snake toxin-like"/>
    <property type="match status" value="1"/>
</dbReference>
<reference evidence="8 9" key="1">
    <citation type="submission" date="2016-06" db="EMBL/GenBank/DDBJ databases">
        <title>The Draft Genome Sequence and Annotation of the Desert Woodrat Neotoma lepida.</title>
        <authorList>
            <person name="Campbell M."/>
            <person name="Oakeson K.F."/>
            <person name="Yandell M."/>
            <person name="Halpert J.R."/>
            <person name="Dearing D."/>
        </authorList>
    </citation>
    <scope>NUCLEOTIDE SEQUENCE [LARGE SCALE GENOMIC DNA]</scope>
    <source>
        <strain evidence="8">417</strain>
        <tissue evidence="8">Liver</tissue>
    </source>
</reference>
<keyword evidence="4" id="KW-0732">Signal</keyword>
<accession>A0A1A6HPM3</accession>
<organism evidence="8 9">
    <name type="scientific">Neotoma lepida</name>
    <name type="common">Desert woodrat</name>
    <dbReference type="NCBI Taxonomy" id="56216"/>
    <lineage>
        <taxon>Eukaryota</taxon>
        <taxon>Metazoa</taxon>
        <taxon>Chordata</taxon>
        <taxon>Craniata</taxon>
        <taxon>Vertebrata</taxon>
        <taxon>Euteleostomi</taxon>
        <taxon>Mammalia</taxon>
        <taxon>Eutheria</taxon>
        <taxon>Euarchontoglires</taxon>
        <taxon>Glires</taxon>
        <taxon>Rodentia</taxon>
        <taxon>Myomorpha</taxon>
        <taxon>Muroidea</taxon>
        <taxon>Cricetidae</taxon>
        <taxon>Neotominae</taxon>
        <taxon>Neotoma</taxon>
    </lineage>
</organism>
<keyword evidence="7" id="KW-0449">Lipoprotein</keyword>
<keyword evidence="6" id="KW-0325">Glycoprotein</keyword>
<protein>
    <submittedName>
        <fullName evidence="8">Uncharacterized protein</fullName>
    </submittedName>
</protein>
<keyword evidence="5" id="KW-0472">Membrane</keyword>
<evidence type="ECO:0000256" key="1">
    <source>
        <dbReference type="ARBA" id="ARBA00004609"/>
    </source>
</evidence>
<dbReference type="GO" id="GO:0005886">
    <property type="term" value="C:plasma membrane"/>
    <property type="evidence" value="ECO:0007669"/>
    <property type="project" value="UniProtKB-SubCell"/>
</dbReference>
<evidence type="ECO:0000256" key="4">
    <source>
        <dbReference type="ARBA" id="ARBA00022729"/>
    </source>
</evidence>
<dbReference type="Proteomes" id="UP000092124">
    <property type="component" value="Unassembled WGS sequence"/>
</dbReference>
<dbReference type="PANTHER" id="PTHR10624:SF8">
    <property type="entry name" value="LY6_PLAUR DOMAIN-CONTAINING PROTEIN 3"/>
    <property type="match status" value="1"/>
</dbReference>
<evidence type="ECO:0000313" key="8">
    <source>
        <dbReference type="EMBL" id="OBS79682.1"/>
    </source>
</evidence>
<proteinExistence type="predicted"/>
<gene>
    <name evidence="8" type="ORF">A6R68_22118</name>
</gene>
<evidence type="ECO:0000256" key="7">
    <source>
        <dbReference type="ARBA" id="ARBA00023288"/>
    </source>
</evidence>
<sequence length="66" mass="7260">MVHGQFSVAVRGCGSGLQGKNDRGLDLHGLLAFIQLQQCTEDRCNAKLNLTLRGLNPAGRWREEPL</sequence>
<dbReference type="AlphaFoldDB" id="A0A1A6HPM3"/>
<keyword evidence="2" id="KW-1003">Cell membrane</keyword>
<evidence type="ECO:0000256" key="5">
    <source>
        <dbReference type="ARBA" id="ARBA00023136"/>
    </source>
</evidence>
<dbReference type="OrthoDB" id="9834667at2759"/>
<dbReference type="STRING" id="56216.A0A1A6HPM3"/>
<evidence type="ECO:0000313" key="9">
    <source>
        <dbReference type="Proteomes" id="UP000092124"/>
    </source>
</evidence>
<dbReference type="InterPro" id="IPR045860">
    <property type="entry name" value="Snake_toxin-like_sf"/>
</dbReference>
<dbReference type="GO" id="GO:0098552">
    <property type="term" value="C:side of membrane"/>
    <property type="evidence" value="ECO:0007669"/>
    <property type="project" value="UniProtKB-KW"/>
</dbReference>
<evidence type="ECO:0000256" key="6">
    <source>
        <dbReference type="ARBA" id="ARBA00023180"/>
    </source>
</evidence>
<comment type="caution">
    <text evidence="8">The sequence shown here is derived from an EMBL/GenBank/DDBJ whole genome shotgun (WGS) entry which is preliminary data.</text>
</comment>
<name>A0A1A6HPM3_NEOLE</name>
<comment type="subcellular location">
    <subcellularLocation>
        <location evidence="1">Cell membrane</location>
        <topology evidence="1">Lipid-anchor</topology>
        <topology evidence="1">GPI-anchor</topology>
    </subcellularLocation>
</comment>